<name>A0A0D1XEY6_9PEZI</name>
<organism evidence="2 3">
    <name type="scientific">Verruconis gallopava</name>
    <dbReference type="NCBI Taxonomy" id="253628"/>
    <lineage>
        <taxon>Eukaryota</taxon>
        <taxon>Fungi</taxon>
        <taxon>Dikarya</taxon>
        <taxon>Ascomycota</taxon>
        <taxon>Pezizomycotina</taxon>
        <taxon>Dothideomycetes</taxon>
        <taxon>Pleosporomycetidae</taxon>
        <taxon>Venturiales</taxon>
        <taxon>Sympoventuriaceae</taxon>
        <taxon>Verruconis</taxon>
    </lineage>
</organism>
<gene>
    <name evidence="2" type="ORF">PV09_07751</name>
</gene>
<feature type="region of interest" description="Disordered" evidence="1">
    <location>
        <begin position="59"/>
        <end position="134"/>
    </location>
</feature>
<proteinExistence type="predicted"/>
<dbReference type="GeneID" id="27315724"/>
<dbReference type="VEuPathDB" id="FungiDB:PV09_07751"/>
<feature type="compositionally biased region" description="Polar residues" evidence="1">
    <location>
        <begin position="82"/>
        <end position="92"/>
    </location>
</feature>
<evidence type="ECO:0000313" key="3">
    <source>
        <dbReference type="Proteomes" id="UP000053259"/>
    </source>
</evidence>
<dbReference type="Proteomes" id="UP000053259">
    <property type="component" value="Unassembled WGS sequence"/>
</dbReference>
<protein>
    <submittedName>
        <fullName evidence="2">Uncharacterized protein</fullName>
    </submittedName>
</protein>
<dbReference type="AlphaFoldDB" id="A0A0D1XEY6"/>
<feature type="compositionally biased region" description="Polar residues" evidence="1">
    <location>
        <begin position="116"/>
        <end position="128"/>
    </location>
</feature>
<evidence type="ECO:0000313" key="2">
    <source>
        <dbReference type="EMBL" id="KIW00771.1"/>
    </source>
</evidence>
<feature type="region of interest" description="Disordered" evidence="1">
    <location>
        <begin position="20"/>
        <end position="42"/>
    </location>
</feature>
<keyword evidence="3" id="KW-1185">Reference proteome</keyword>
<evidence type="ECO:0000256" key="1">
    <source>
        <dbReference type="SAM" id="MobiDB-lite"/>
    </source>
</evidence>
<accession>A0A0D1XEY6</accession>
<sequence>MTSSAVSEITLTLGLANPSVWPESPTLRAKPPSPPNAVSIPMNKAMPVAPGTDTGVVGNMPSPPKGTPQLPKNLPSPHNVMPSPQNVATSPPTGMPEMAGMSGVPTPKIGGPASSGVRTTLNNGQTRSGVGGVETSAGQIGNNGGLTSHMFSPFLAIISILAGLQF</sequence>
<reference evidence="2 3" key="1">
    <citation type="submission" date="2015-01" db="EMBL/GenBank/DDBJ databases">
        <title>The Genome Sequence of Ochroconis gallopava CBS43764.</title>
        <authorList>
            <consortium name="The Broad Institute Genomics Platform"/>
            <person name="Cuomo C."/>
            <person name="de Hoog S."/>
            <person name="Gorbushina A."/>
            <person name="Stielow B."/>
            <person name="Teixiera M."/>
            <person name="Abouelleil A."/>
            <person name="Chapman S.B."/>
            <person name="Priest M."/>
            <person name="Young S.K."/>
            <person name="Wortman J."/>
            <person name="Nusbaum C."/>
            <person name="Birren B."/>
        </authorList>
    </citation>
    <scope>NUCLEOTIDE SEQUENCE [LARGE SCALE GENOMIC DNA]</scope>
    <source>
        <strain evidence="2 3">CBS 43764</strain>
    </source>
</reference>
<dbReference type="RefSeq" id="XP_016210640.1">
    <property type="nucleotide sequence ID" value="XM_016361561.1"/>
</dbReference>
<dbReference type="EMBL" id="KN847560">
    <property type="protein sequence ID" value="KIW00771.1"/>
    <property type="molecule type" value="Genomic_DNA"/>
</dbReference>